<dbReference type="Pfam" id="PF12464">
    <property type="entry name" value="Mac"/>
    <property type="match status" value="1"/>
</dbReference>
<name>A0A9P8RZG5_9EUKA</name>
<dbReference type="InterPro" id="IPR011004">
    <property type="entry name" value="Trimer_LpxA-like_sf"/>
</dbReference>
<gene>
    <name evidence="4" type="ORF">SS50377_22584</name>
</gene>
<sequence length="214" mass="23695">MQTEKTNFQKMVDGDKYNSFDENLWAIQGKCWQLCKKYNEFDPTTIYTEKAPRLLIQQIVGSIRGRCVLAQNIKFDFGVNIHFGYNFFGNSNLTILDSCPVTFGDDVLVGPNTSIYTVNHPMCAVQRSTSRLLQGKPVKIGSRVWIGGSVVILPGVVLGDGCVVAAGSVVTKSFETNSLIGGNPARLIRTIDQEAEYDTSWDNFESGNPEIEII</sequence>
<dbReference type="AlphaFoldDB" id="A0A9P8RZG5"/>
<evidence type="ECO:0000256" key="1">
    <source>
        <dbReference type="ARBA" id="ARBA00007274"/>
    </source>
</evidence>
<dbReference type="KEGG" id="ssao:94296607"/>
<dbReference type="InterPro" id="IPR024688">
    <property type="entry name" value="Mac_dom"/>
</dbReference>
<evidence type="ECO:0000256" key="2">
    <source>
        <dbReference type="ARBA" id="ARBA00022679"/>
    </source>
</evidence>
<dbReference type="InterPro" id="IPR001451">
    <property type="entry name" value="Hexapep"/>
</dbReference>
<dbReference type="PANTHER" id="PTHR23416">
    <property type="entry name" value="SIALIC ACID SYNTHASE-RELATED"/>
    <property type="match status" value="1"/>
</dbReference>
<dbReference type="Gene3D" id="2.160.10.10">
    <property type="entry name" value="Hexapeptide repeat proteins"/>
    <property type="match status" value="1"/>
</dbReference>
<dbReference type="GO" id="GO:0016407">
    <property type="term" value="F:acetyltransferase activity"/>
    <property type="evidence" value="ECO:0007669"/>
    <property type="project" value="InterPro"/>
</dbReference>
<keyword evidence="5" id="KW-1185">Reference proteome</keyword>
<dbReference type="PANTHER" id="PTHR23416:SF23">
    <property type="entry name" value="ACETYLTRANSFERASE C18B11.09C-RELATED"/>
    <property type="match status" value="1"/>
</dbReference>
<dbReference type="InterPro" id="IPR051159">
    <property type="entry name" value="Hexapeptide_acetyltransf"/>
</dbReference>
<accession>A0A9P8RZG5</accession>
<comment type="caution">
    <text evidence="4">The sequence shown here is derived from an EMBL/GenBank/DDBJ whole genome shotgun (WGS) entry which is preliminary data.</text>
</comment>
<dbReference type="OrthoDB" id="25818at2759"/>
<evidence type="ECO:0000313" key="4">
    <source>
        <dbReference type="EMBL" id="KAH0574967.1"/>
    </source>
</evidence>
<dbReference type="Proteomes" id="UP000018208">
    <property type="component" value="Unassembled WGS sequence"/>
</dbReference>
<reference evidence="4 5" key="1">
    <citation type="journal article" date="2014" name="PLoS Genet.">
        <title>The Genome of Spironucleus salmonicida Highlights a Fish Pathogen Adapted to Fluctuating Environments.</title>
        <authorList>
            <person name="Xu F."/>
            <person name="Jerlstrom-Hultqvist J."/>
            <person name="Einarsson E."/>
            <person name="Astvaldsson A."/>
            <person name="Svard S.G."/>
            <person name="Andersson J.O."/>
        </authorList>
    </citation>
    <scope>NUCLEOTIDE SEQUENCE [LARGE SCALE GENOMIC DNA]</scope>
    <source>
        <strain evidence="4 5">ATCC 50377</strain>
    </source>
</reference>
<protein>
    <submittedName>
        <fullName evidence="4">Maltose O-acetyltransferase</fullName>
    </submittedName>
</protein>
<evidence type="ECO:0000259" key="3">
    <source>
        <dbReference type="SMART" id="SM01266"/>
    </source>
</evidence>
<proteinExistence type="inferred from homology"/>
<comment type="similarity">
    <text evidence="1">Belongs to the transferase hexapeptide repeat family.</text>
</comment>
<dbReference type="GO" id="GO:0008374">
    <property type="term" value="F:O-acyltransferase activity"/>
    <property type="evidence" value="ECO:0007669"/>
    <property type="project" value="TreeGrafter"/>
</dbReference>
<keyword evidence="2" id="KW-0808">Transferase</keyword>
<dbReference type="Pfam" id="PF00132">
    <property type="entry name" value="Hexapep"/>
    <property type="match status" value="1"/>
</dbReference>
<dbReference type="SUPFAM" id="SSF51161">
    <property type="entry name" value="Trimeric LpxA-like enzymes"/>
    <property type="match status" value="1"/>
</dbReference>
<dbReference type="SMART" id="SM01266">
    <property type="entry name" value="Mac"/>
    <property type="match status" value="1"/>
</dbReference>
<evidence type="ECO:0000313" key="5">
    <source>
        <dbReference type="Proteomes" id="UP000018208"/>
    </source>
</evidence>
<dbReference type="GeneID" id="94296607"/>
<dbReference type="CDD" id="cd03357">
    <property type="entry name" value="LbH_MAT_GAT"/>
    <property type="match status" value="1"/>
</dbReference>
<dbReference type="EMBL" id="AUWU02000003">
    <property type="protein sequence ID" value="KAH0574967.1"/>
    <property type="molecule type" value="Genomic_DNA"/>
</dbReference>
<feature type="domain" description="Maltose/galactoside acetyltransferase" evidence="3">
    <location>
        <begin position="8"/>
        <end position="65"/>
    </location>
</feature>
<dbReference type="RefSeq" id="XP_067765740.1">
    <property type="nucleotide sequence ID" value="XM_067906472.1"/>
</dbReference>
<organism evidence="4 5">
    <name type="scientific">Spironucleus salmonicida</name>
    <dbReference type="NCBI Taxonomy" id="348837"/>
    <lineage>
        <taxon>Eukaryota</taxon>
        <taxon>Metamonada</taxon>
        <taxon>Diplomonadida</taxon>
        <taxon>Hexamitidae</taxon>
        <taxon>Hexamitinae</taxon>
        <taxon>Spironucleus</taxon>
    </lineage>
</organism>